<dbReference type="Gene3D" id="1.10.10.10">
    <property type="entry name" value="Winged helix-like DNA-binding domain superfamily/Winged helix DNA-binding domain"/>
    <property type="match status" value="1"/>
</dbReference>
<comment type="caution">
    <text evidence="4">The sequence shown here is derived from an EMBL/GenBank/DDBJ whole genome shotgun (WGS) entry which is preliminary data.</text>
</comment>
<protein>
    <recommendedName>
        <fullName evidence="3">Fido domain-containing protein</fullName>
    </recommendedName>
</protein>
<keyword evidence="2" id="KW-0067">ATP-binding</keyword>
<feature type="domain" description="Fido" evidence="3">
    <location>
        <begin position="1"/>
        <end position="122"/>
    </location>
</feature>
<evidence type="ECO:0000259" key="3">
    <source>
        <dbReference type="PROSITE" id="PS51459"/>
    </source>
</evidence>
<feature type="binding site" evidence="2">
    <location>
        <begin position="99"/>
        <end position="100"/>
    </location>
    <ligand>
        <name>ATP</name>
        <dbReference type="ChEBI" id="CHEBI:30616"/>
    </ligand>
</feature>
<evidence type="ECO:0000256" key="2">
    <source>
        <dbReference type="PIRSR" id="PIRSR640198-2"/>
    </source>
</evidence>
<dbReference type="InterPro" id="IPR036597">
    <property type="entry name" value="Fido-like_dom_sf"/>
</dbReference>
<dbReference type="SUPFAM" id="SSF140931">
    <property type="entry name" value="Fic-like"/>
    <property type="match status" value="1"/>
</dbReference>
<dbReference type="OrthoDB" id="9814400at2"/>
<dbReference type="PANTHER" id="PTHR13504">
    <property type="entry name" value="FIDO DOMAIN-CONTAINING PROTEIN DDB_G0283145"/>
    <property type="match status" value="1"/>
</dbReference>
<dbReference type="EMBL" id="QFRJ01000010">
    <property type="protein sequence ID" value="PWH84945.1"/>
    <property type="molecule type" value="Genomic_DNA"/>
</dbReference>
<reference evidence="4 5" key="1">
    <citation type="submission" date="2018-05" db="EMBL/GenBank/DDBJ databases">
        <title>Brumimicrobium oceani sp. nov., isolated from coastal sediment.</title>
        <authorList>
            <person name="Kou Y."/>
        </authorList>
    </citation>
    <scope>NUCLEOTIDE SEQUENCE [LARGE SCALE GENOMIC DNA]</scope>
    <source>
        <strain evidence="4 5">C305</strain>
    </source>
</reference>
<dbReference type="InterPro" id="IPR036388">
    <property type="entry name" value="WH-like_DNA-bd_sf"/>
</dbReference>
<dbReference type="AlphaFoldDB" id="A0A2U2XAX1"/>
<accession>A0A2U2XAX1</accession>
<dbReference type="InterPro" id="IPR003812">
    <property type="entry name" value="Fido"/>
</dbReference>
<dbReference type="PANTHER" id="PTHR13504:SF33">
    <property type="entry name" value="FIC FAMILY PROTEIN"/>
    <property type="match status" value="1"/>
</dbReference>
<evidence type="ECO:0000313" key="4">
    <source>
        <dbReference type="EMBL" id="PWH84945.1"/>
    </source>
</evidence>
<dbReference type="Gene3D" id="1.10.3290.10">
    <property type="entry name" value="Fido-like domain"/>
    <property type="match status" value="1"/>
</dbReference>
<dbReference type="InterPro" id="IPR040198">
    <property type="entry name" value="Fido_containing"/>
</dbReference>
<keyword evidence="5" id="KW-1185">Reference proteome</keyword>
<feature type="binding site" evidence="2">
    <location>
        <position position="108"/>
    </location>
    <ligand>
        <name>ATP</name>
        <dbReference type="ChEBI" id="CHEBI:30616"/>
    </ligand>
</feature>
<dbReference type="Proteomes" id="UP000245370">
    <property type="component" value="Unassembled WGS sequence"/>
</dbReference>
<dbReference type="Pfam" id="PF02661">
    <property type="entry name" value="Fic"/>
    <property type="match status" value="1"/>
</dbReference>
<feature type="active site" evidence="1">
    <location>
        <position position="57"/>
    </location>
</feature>
<name>A0A2U2XAX1_9FLAO</name>
<gene>
    <name evidence="4" type="ORF">DIT68_12395</name>
</gene>
<sequence length="223" mass="25577">MQIVSGPMGREKVHFQAPSPEVVQHEMNVFLNWLEEKEKLDLVLKSAIAHFWFIIIHPFDDGNGRIARAISDLILARSENSAQKFYSLSSQILEQKKAYYDVLQKVQNSSGDITEWLDWFLNCMYSSLKTTEETIIKGLGKAEFWEKHKETILNSRQRLMLNKLMDGFTGKLKTSKWAKIAKCSSDTALRDIKDLIEKGILKQEESGGRSTNYELAEVVNFKG</sequence>
<evidence type="ECO:0000313" key="5">
    <source>
        <dbReference type="Proteomes" id="UP000245370"/>
    </source>
</evidence>
<keyword evidence="2" id="KW-0547">Nucleotide-binding</keyword>
<dbReference type="PROSITE" id="PS51459">
    <property type="entry name" value="FIDO"/>
    <property type="match status" value="1"/>
</dbReference>
<reference evidence="4 5" key="2">
    <citation type="submission" date="2018-05" db="EMBL/GenBank/DDBJ databases">
        <authorList>
            <person name="Lanie J.A."/>
            <person name="Ng W.-L."/>
            <person name="Kazmierczak K.M."/>
            <person name="Andrzejewski T.M."/>
            <person name="Davidsen T.M."/>
            <person name="Wayne K.J."/>
            <person name="Tettelin H."/>
            <person name="Glass J.I."/>
            <person name="Rusch D."/>
            <person name="Podicherti R."/>
            <person name="Tsui H.-C.T."/>
            <person name="Winkler M.E."/>
        </authorList>
    </citation>
    <scope>NUCLEOTIDE SEQUENCE [LARGE SCALE GENOMIC DNA]</scope>
    <source>
        <strain evidence="4 5">C305</strain>
    </source>
</reference>
<dbReference type="GO" id="GO:0005524">
    <property type="term" value="F:ATP binding"/>
    <property type="evidence" value="ECO:0007669"/>
    <property type="project" value="UniProtKB-KW"/>
</dbReference>
<organism evidence="4 5">
    <name type="scientific">Brumimicrobium oceani</name>
    <dbReference type="NCBI Taxonomy" id="2100725"/>
    <lineage>
        <taxon>Bacteria</taxon>
        <taxon>Pseudomonadati</taxon>
        <taxon>Bacteroidota</taxon>
        <taxon>Flavobacteriia</taxon>
        <taxon>Flavobacteriales</taxon>
        <taxon>Crocinitomicaceae</taxon>
        <taxon>Brumimicrobium</taxon>
    </lineage>
</organism>
<feature type="binding site" evidence="2">
    <location>
        <begin position="61"/>
        <end position="68"/>
    </location>
    <ligand>
        <name>ATP</name>
        <dbReference type="ChEBI" id="CHEBI:30616"/>
    </ligand>
</feature>
<evidence type="ECO:0000256" key="1">
    <source>
        <dbReference type="PIRSR" id="PIRSR640198-1"/>
    </source>
</evidence>
<proteinExistence type="predicted"/>